<dbReference type="EMBL" id="JAADJZ010000026">
    <property type="protein sequence ID" value="KAF2866847.1"/>
    <property type="molecule type" value="Genomic_DNA"/>
</dbReference>
<evidence type="ECO:0000313" key="2">
    <source>
        <dbReference type="EMBL" id="KAF2866847.1"/>
    </source>
</evidence>
<evidence type="ECO:0000256" key="1">
    <source>
        <dbReference type="SAM" id="MobiDB-lite"/>
    </source>
</evidence>
<comment type="caution">
    <text evidence="2">The sequence shown here is derived from an EMBL/GenBank/DDBJ whole genome shotgun (WGS) entry which is preliminary data.</text>
</comment>
<dbReference type="OrthoDB" id="539398at2759"/>
<dbReference type="AlphaFoldDB" id="A0A7C8I8A0"/>
<feature type="region of interest" description="Disordered" evidence="1">
    <location>
        <begin position="1"/>
        <end position="32"/>
    </location>
</feature>
<organism evidence="2 3">
    <name type="scientific">Massariosphaeria phaeospora</name>
    <dbReference type="NCBI Taxonomy" id="100035"/>
    <lineage>
        <taxon>Eukaryota</taxon>
        <taxon>Fungi</taxon>
        <taxon>Dikarya</taxon>
        <taxon>Ascomycota</taxon>
        <taxon>Pezizomycotina</taxon>
        <taxon>Dothideomycetes</taxon>
        <taxon>Pleosporomycetidae</taxon>
        <taxon>Pleosporales</taxon>
        <taxon>Pleosporales incertae sedis</taxon>
        <taxon>Massariosphaeria</taxon>
    </lineage>
</organism>
<protein>
    <submittedName>
        <fullName evidence="2">Uncharacterized protein</fullName>
    </submittedName>
</protein>
<accession>A0A7C8I8A0</accession>
<dbReference type="Proteomes" id="UP000481861">
    <property type="component" value="Unassembled WGS sequence"/>
</dbReference>
<proteinExistence type="predicted"/>
<reference evidence="2 3" key="1">
    <citation type="submission" date="2020-01" db="EMBL/GenBank/DDBJ databases">
        <authorList>
            <consortium name="DOE Joint Genome Institute"/>
            <person name="Haridas S."/>
            <person name="Albert R."/>
            <person name="Binder M."/>
            <person name="Bloem J."/>
            <person name="Labutti K."/>
            <person name="Salamov A."/>
            <person name="Andreopoulos B."/>
            <person name="Baker S.E."/>
            <person name="Barry K."/>
            <person name="Bills G."/>
            <person name="Bluhm B.H."/>
            <person name="Cannon C."/>
            <person name="Castanera R."/>
            <person name="Culley D.E."/>
            <person name="Daum C."/>
            <person name="Ezra D."/>
            <person name="Gonzalez J.B."/>
            <person name="Henrissat B."/>
            <person name="Kuo A."/>
            <person name="Liang C."/>
            <person name="Lipzen A."/>
            <person name="Lutzoni F."/>
            <person name="Magnuson J."/>
            <person name="Mondo S."/>
            <person name="Nolan M."/>
            <person name="Ohm R."/>
            <person name="Pangilinan J."/>
            <person name="Park H.-J.H."/>
            <person name="Ramirez L."/>
            <person name="Alfaro M."/>
            <person name="Sun H."/>
            <person name="Tritt A."/>
            <person name="Yoshinaga Y."/>
            <person name="Zwiers L.-H.L."/>
            <person name="Turgeon B.G."/>
            <person name="Goodwin S.B."/>
            <person name="Spatafora J.W."/>
            <person name="Crous P.W."/>
            <person name="Grigoriev I.V."/>
        </authorList>
    </citation>
    <scope>NUCLEOTIDE SEQUENCE [LARGE SCALE GENOMIC DNA]</scope>
    <source>
        <strain evidence="2 3">CBS 611.86</strain>
    </source>
</reference>
<keyword evidence="3" id="KW-1185">Reference proteome</keyword>
<evidence type="ECO:0000313" key="3">
    <source>
        <dbReference type="Proteomes" id="UP000481861"/>
    </source>
</evidence>
<gene>
    <name evidence="2" type="ORF">BDV95DRAFT_671751</name>
</gene>
<name>A0A7C8I8A0_9PLEO</name>
<sequence length="103" mass="11333">MNPTREGLDGLTSIRSTRRARGQSMDDSKGCSRLEQKSWASVVRTDDGHVVGVFMALSIIMALRPIRLTGHGRKLFQSSHSDSSMAKVVASPRRSRVCIKTCT</sequence>